<keyword evidence="2" id="KW-0813">Transport</keyword>
<dbReference type="EMBL" id="JANIAA010000007">
    <property type="protein sequence ID" value="MCQ8189544.1"/>
    <property type="molecule type" value="Genomic_DNA"/>
</dbReference>
<keyword evidence="9" id="KW-1185">Reference proteome</keyword>
<feature type="region of interest" description="Disordered" evidence="6">
    <location>
        <begin position="255"/>
        <end position="276"/>
    </location>
</feature>
<sequence length="562" mass="57792">MNPNPQATAAAADAPPRSHPRAFEPVTLVLTIVLSVLGALIGIVLITTLGVSPNTAVIGALVAMLIGRIPLGVLTRMRSKHRQNLVQSAISGSTFAAANSLLTPIAVPFALGRNDLVWPMLGGAVIGLAVDSWVLYRVFDSKLLPATGSWPAGIAAAETIKAGDTGGRKAAILGAGALVGFVGALFKLPTSAAGVGFLGNIWALAMFGIGLTVGQYAPDFGFDLGANHVPHGLMIGAGLVALVQALLLMRTRKGGSDGADQAESADGGADADGADGGRTVQAPQLRRGLLEGMGLFVCGAVVVAIAGGVVGGLSLPALVGWVLLAGVAAIVHQLIVGLAAMHSGWFPAFAVTLIFLIIGLVLHIPTVPLALLVGYTASTGPAFADLGYDFKAGWLLRRDAAPWRPFEIEGRRQQYLAQLVGFGVALVVVAVAWKAFFSDGKVPPVAEVYVTTIKTGLEPGTMTTMLLWAIPGALVQLIGGPSRQMGVLLATGLLVATPQAGWMVLGALVVRQLYTVWRRRGIADARARKESDEQAENDLSLVGAGLVAGSSLNDVGQLTKAL</sequence>
<evidence type="ECO:0000256" key="1">
    <source>
        <dbReference type="ARBA" id="ARBA00004141"/>
    </source>
</evidence>
<dbReference type="Pfam" id="PF03169">
    <property type="entry name" value="OPT"/>
    <property type="match status" value="1"/>
</dbReference>
<keyword evidence="4 7" id="KW-1133">Transmembrane helix</keyword>
<keyword evidence="3 7" id="KW-0812">Transmembrane</keyword>
<reference evidence="8 9" key="1">
    <citation type="submission" date="2022-07" db="EMBL/GenBank/DDBJ databases">
        <authorList>
            <person name="Phongsopitanun W."/>
            <person name="Tanasupawat S."/>
        </authorList>
    </citation>
    <scope>NUCLEOTIDE SEQUENCE [LARGE SCALE GENOMIC DNA]</scope>
    <source>
        <strain evidence="8 9">RCU-064</strain>
    </source>
</reference>
<evidence type="ECO:0000256" key="7">
    <source>
        <dbReference type="SAM" id="Phobius"/>
    </source>
</evidence>
<organism evidence="8 9">
    <name type="scientific">Streptomyces rugosispiralis</name>
    <dbReference type="NCBI Taxonomy" id="2967341"/>
    <lineage>
        <taxon>Bacteria</taxon>
        <taxon>Bacillati</taxon>
        <taxon>Actinomycetota</taxon>
        <taxon>Actinomycetes</taxon>
        <taxon>Kitasatosporales</taxon>
        <taxon>Streptomycetaceae</taxon>
        <taxon>Streptomyces</taxon>
    </lineage>
</organism>
<comment type="caution">
    <text evidence="8">The sequence shown here is derived from an EMBL/GenBank/DDBJ whole genome shotgun (WGS) entry which is preliminary data.</text>
</comment>
<evidence type="ECO:0000256" key="6">
    <source>
        <dbReference type="SAM" id="MobiDB-lite"/>
    </source>
</evidence>
<feature type="transmembrane region" description="Helical" evidence="7">
    <location>
        <begin position="318"/>
        <end position="338"/>
    </location>
</feature>
<dbReference type="RefSeq" id="WP_256650626.1">
    <property type="nucleotide sequence ID" value="NZ_JANIAA010000007.1"/>
</dbReference>
<evidence type="ECO:0000256" key="2">
    <source>
        <dbReference type="ARBA" id="ARBA00022448"/>
    </source>
</evidence>
<evidence type="ECO:0000256" key="3">
    <source>
        <dbReference type="ARBA" id="ARBA00022692"/>
    </source>
</evidence>
<accession>A0ABT1UWP8</accession>
<feature type="transmembrane region" description="Helical" evidence="7">
    <location>
        <begin position="55"/>
        <end position="74"/>
    </location>
</feature>
<keyword evidence="5 7" id="KW-0472">Membrane</keyword>
<evidence type="ECO:0000256" key="5">
    <source>
        <dbReference type="ARBA" id="ARBA00023136"/>
    </source>
</evidence>
<protein>
    <submittedName>
        <fullName evidence="8">OPT family oligopeptide transporter</fullName>
    </submittedName>
</protein>
<feature type="compositionally biased region" description="Low complexity" evidence="6">
    <location>
        <begin position="258"/>
        <end position="268"/>
    </location>
</feature>
<gene>
    <name evidence="8" type="ORF">NP777_14980</name>
</gene>
<evidence type="ECO:0000256" key="4">
    <source>
        <dbReference type="ARBA" id="ARBA00022989"/>
    </source>
</evidence>
<proteinExistence type="predicted"/>
<name>A0ABT1UWP8_9ACTN</name>
<feature type="transmembrane region" description="Helical" evidence="7">
    <location>
        <begin position="229"/>
        <end position="249"/>
    </location>
</feature>
<feature type="transmembrane region" description="Helical" evidence="7">
    <location>
        <begin position="487"/>
        <end position="510"/>
    </location>
</feature>
<feature type="transmembrane region" description="Helical" evidence="7">
    <location>
        <begin position="26"/>
        <end position="49"/>
    </location>
</feature>
<feature type="transmembrane region" description="Helical" evidence="7">
    <location>
        <begin position="345"/>
        <end position="364"/>
    </location>
</feature>
<dbReference type="Proteomes" id="UP001204746">
    <property type="component" value="Unassembled WGS sequence"/>
</dbReference>
<evidence type="ECO:0000313" key="8">
    <source>
        <dbReference type="EMBL" id="MCQ8189544.1"/>
    </source>
</evidence>
<feature type="transmembrane region" description="Helical" evidence="7">
    <location>
        <begin position="195"/>
        <end position="217"/>
    </location>
</feature>
<dbReference type="InterPro" id="IPR004813">
    <property type="entry name" value="OPT"/>
</dbReference>
<comment type="subcellular location">
    <subcellularLocation>
        <location evidence="1">Membrane</location>
        <topology evidence="1">Multi-pass membrane protein</topology>
    </subcellularLocation>
</comment>
<feature type="transmembrane region" description="Helical" evidence="7">
    <location>
        <begin position="415"/>
        <end position="436"/>
    </location>
</feature>
<evidence type="ECO:0000313" key="9">
    <source>
        <dbReference type="Proteomes" id="UP001204746"/>
    </source>
</evidence>
<feature type="transmembrane region" description="Helical" evidence="7">
    <location>
        <begin position="293"/>
        <end position="312"/>
    </location>
</feature>
<feature type="transmembrane region" description="Helical" evidence="7">
    <location>
        <begin position="116"/>
        <end position="136"/>
    </location>
</feature>